<protein>
    <submittedName>
        <fullName evidence="1">4,5-dihydroxyphthalate decarboxylase</fullName>
        <ecNumber evidence="1">4.1.1.55</ecNumber>
    </submittedName>
</protein>
<evidence type="ECO:0000313" key="2">
    <source>
        <dbReference type="Proteomes" id="UP000277294"/>
    </source>
</evidence>
<accession>A0A3P4B4J4</accession>
<dbReference type="OrthoDB" id="8689594at2"/>
<proteinExistence type="predicted"/>
<sequence length="330" mass="37261">MARLPLTIATWDYDRVRPLLDGRVEVEGCDINYLPMPVEECFHRAYFHGEFDVAEIGFSPFLIALSRGIAPYVALPVFLSRTFRHSAIYIRNDRGIASAADLRGKRIGLPEYQMSAVLWVRGFLKDEYGIEADDITWVQGGLEQYGRKDKFPLNLPPGFPLESAPEGRSLSSLLAQGELDGVISARAPSCLTQGHPHVRRLYPDYRAVEQDYYARTGMFPIMHALGVRKELAQAHPWLPASLYKAFVQAKEIAERDLREVTALKIGLPWVTAELESTEAVMGKDFWPYGVEANRKTLDAMARYSYEQGLAVRKLEVDELFVPSTLDLVHI</sequence>
<dbReference type="EMBL" id="UWPJ01000022">
    <property type="protein sequence ID" value="VCU70580.1"/>
    <property type="molecule type" value="Genomic_DNA"/>
</dbReference>
<organism evidence="1 2">
    <name type="scientific">Pigmentiphaga humi</name>
    <dbReference type="NCBI Taxonomy" id="2478468"/>
    <lineage>
        <taxon>Bacteria</taxon>
        <taxon>Pseudomonadati</taxon>
        <taxon>Pseudomonadota</taxon>
        <taxon>Betaproteobacteria</taxon>
        <taxon>Burkholderiales</taxon>
        <taxon>Alcaligenaceae</taxon>
        <taxon>Pigmentiphaga</taxon>
    </lineage>
</organism>
<dbReference type="AlphaFoldDB" id="A0A3P4B4J4"/>
<dbReference type="Pfam" id="PF12974">
    <property type="entry name" value="Phosphonate-bd"/>
    <property type="match status" value="1"/>
</dbReference>
<dbReference type="RefSeq" id="WP_124080095.1">
    <property type="nucleotide sequence ID" value="NZ_UWPJ01000022.1"/>
</dbReference>
<reference evidence="1 2" key="1">
    <citation type="submission" date="2018-10" db="EMBL/GenBank/DDBJ databases">
        <authorList>
            <person name="Criscuolo A."/>
        </authorList>
    </citation>
    <scope>NUCLEOTIDE SEQUENCE [LARGE SCALE GENOMIC DNA]</scope>
    <source>
        <strain evidence="1">DnA1</strain>
    </source>
</reference>
<dbReference type="Proteomes" id="UP000277294">
    <property type="component" value="Unassembled WGS sequence"/>
</dbReference>
<dbReference type="EC" id="4.1.1.55" evidence="1"/>
<keyword evidence="1" id="KW-0456">Lyase</keyword>
<name>A0A3P4B4J4_9BURK</name>
<dbReference type="GO" id="GO:0018796">
    <property type="term" value="F:4,5-dihydroxyphthalate decarboxylase activity"/>
    <property type="evidence" value="ECO:0007669"/>
    <property type="project" value="UniProtKB-EC"/>
</dbReference>
<gene>
    <name evidence="1" type="primary">pht5_12</name>
    <name evidence="1" type="ORF">PIGHUM_02656</name>
</gene>
<keyword evidence="2" id="KW-1185">Reference proteome</keyword>
<dbReference type="Gene3D" id="3.40.190.10">
    <property type="entry name" value="Periplasmic binding protein-like II"/>
    <property type="match status" value="2"/>
</dbReference>
<dbReference type="SUPFAM" id="SSF53850">
    <property type="entry name" value="Periplasmic binding protein-like II"/>
    <property type="match status" value="1"/>
</dbReference>
<evidence type="ECO:0000313" key="1">
    <source>
        <dbReference type="EMBL" id="VCU70580.1"/>
    </source>
</evidence>